<evidence type="ECO:0000313" key="1">
    <source>
        <dbReference type="EMBL" id="KGP73920.1"/>
    </source>
</evidence>
<dbReference type="AlphaFoldDB" id="A0A0A2TXE0"/>
<organism evidence="1 2">
    <name type="scientific">Pontibacillus yanchengensis Y32</name>
    <dbReference type="NCBI Taxonomy" id="1385514"/>
    <lineage>
        <taxon>Bacteria</taxon>
        <taxon>Bacillati</taxon>
        <taxon>Bacillota</taxon>
        <taxon>Bacilli</taxon>
        <taxon>Bacillales</taxon>
        <taxon>Bacillaceae</taxon>
        <taxon>Pontibacillus</taxon>
    </lineage>
</organism>
<dbReference type="EMBL" id="AVBF01000007">
    <property type="protein sequence ID" value="KGP73920.1"/>
    <property type="molecule type" value="Genomic_DNA"/>
</dbReference>
<dbReference type="Proteomes" id="UP000030147">
    <property type="component" value="Unassembled WGS sequence"/>
</dbReference>
<accession>A0A0A2TXE0</accession>
<evidence type="ECO:0000313" key="2">
    <source>
        <dbReference type="Proteomes" id="UP000030147"/>
    </source>
</evidence>
<sequence length="134" mass="15462">METWIRDKLSYLANNRQKKEGCFRCFCENKDGRGTTRVLPAALHHVCSINVVTRCDGFSRTSSSKPPRAQKAGLSEGLAYLFLRRESPCSTATFAVIWMNGNMVSLEWGVMWPIFLMRVMGIRDRHEFAIWYIH</sequence>
<protein>
    <submittedName>
        <fullName evidence="1">Uncharacterized protein</fullName>
    </submittedName>
</protein>
<keyword evidence="2" id="KW-1185">Reference proteome</keyword>
<dbReference type="STRING" id="1385514.N782_21170"/>
<reference evidence="1 2" key="1">
    <citation type="journal article" date="2015" name="Stand. Genomic Sci.">
        <title>High quality draft genome sequence of the moderately halophilic bacterium Pontibacillus yanchengensis Y32(T) and comparison among Pontibacillus genomes.</title>
        <authorList>
            <person name="Huang J."/>
            <person name="Qiao Z.X."/>
            <person name="Tang J.W."/>
            <person name="Wang G."/>
        </authorList>
    </citation>
    <scope>NUCLEOTIDE SEQUENCE [LARGE SCALE GENOMIC DNA]</scope>
    <source>
        <strain evidence="1 2">Y32</strain>
    </source>
</reference>
<name>A0A0A2TXE0_9BACI</name>
<gene>
    <name evidence="1" type="ORF">N782_21170</name>
</gene>
<comment type="caution">
    <text evidence="1">The sequence shown here is derived from an EMBL/GenBank/DDBJ whole genome shotgun (WGS) entry which is preliminary data.</text>
</comment>
<proteinExistence type="predicted"/>